<proteinExistence type="predicted"/>
<accession>A0A4U1HFM0</accession>
<dbReference type="EMBL" id="SWJE01000036">
    <property type="protein sequence ID" value="TKC77256.1"/>
    <property type="molecule type" value="Genomic_DNA"/>
</dbReference>
<dbReference type="AlphaFoldDB" id="A0A4U1HFM0"/>
<protein>
    <submittedName>
        <fullName evidence="1">Aromatic acid/H+ symport family MFS transporter</fullName>
    </submittedName>
</protein>
<evidence type="ECO:0000313" key="1">
    <source>
        <dbReference type="EMBL" id="TKC77256.1"/>
    </source>
</evidence>
<name>A0A4U1HFM0_9BURK</name>
<sequence length="51" mass="5471">MLTPDNAQQVEEAQSSIVDISALIDSRPLSAFQIAIMIMIGCSVVMDGFDV</sequence>
<gene>
    <name evidence="1" type="ORF">FAZ69_32875</name>
</gene>
<keyword evidence="2" id="KW-1185">Reference proteome</keyword>
<feature type="non-terminal residue" evidence="1">
    <location>
        <position position="51"/>
    </location>
</feature>
<dbReference type="Proteomes" id="UP000305539">
    <property type="component" value="Unassembled WGS sequence"/>
</dbReference>
<organism evidence="1 2">
    <name type="scientific">Trinickia terrae</name>
    <dbReference type="NCBI Taxonomy" id="2571161"/>
    <lineage>
        <taxon>Bacteria</taxon>
        <taxon>Pseudomonadati</taxon>
        <taxon>Pseudomonadota</taxon>
        <taxon>Betaproteobacteria</taxon>
        <taxon>Burkholderiales</taxon>
        <taxon>Burkholderiaceae</taxon>
        <taxon>Trinickia</taxon>
    </lineage>
</organism>
<evidence type="ECO:0000313" key="2">
    <source>
        <dbReference type="Proteomes" id="UP000305539"/>
    </source>
</evidence>
<reference evidence="1 2" key="1">
    <citation type="submission" date="2019-04" db="EMBL/GenBank/DDBJ databases">
        <title>Trinickia sp. 7GSK02, isolated from subtropical forest soil.</title>
        <authorList>
            <person name="Gao Z.-H."/>
            <person name="Qiu L.-H."/>
        </authorList>
    </citation>
    <scope>NUCLEOTIDE SEQUENCE [LARGE SCALE GENOMIC DNA]</scope>
    <source>
        <strain evidence="1 2">7GSK02</strain>
    </source>
</reference>
<comment type="caution">
    <text evidence="1">The sequence shown here is derived from an EMBL/GenBank/DDBJ whole genome shotgun (WGS) entry which is preliminary data.</text>
</comment>